<evidence type="ECO:0000256" key="1">
    <source>
        <dbReference type="ARBA" id="ARBA00004141"/>
    </source>
</evidence>
<sequence length="289" mass="32348">MDNRGIAPWRWMMIIFGSVAFFIGVVTFFFLIDDPKTKYLQLNVEQQVIVEARLQDNAVFRTRTIRRGHIIEALKEKRLWAFCSSTLLLCLEQGGLITSSTTITESFGYTNTEALYLAFPVGIVVLIFALSSAFIVRRTKQTLYIGSIALFTAAIGMALCVAIPLSKYKVIGLYISLCSPVGQTLIVLSVANNVSGYTKKIFYNGMVAMFYTFGNFLGPFVIEPMFAPTYVGSMTIYSFALILASLCLLVARREMALVNQSRKQRPTSAISCLEDDLTDVQDQNFVYRL</sequence>
<evidence type="ECO:0000256" key="4">
    <source>
        <dbReference type="ARBA" id="ARBA00022989"/>
    </source>
</evidence>
<organism evidence="7 8">
    <name type="scientific">Apophysomyces ossiformis</name>
    <dbReference type="NCBI Taxonomy" id="679940"/>
    <lineage>
        <taxon>Eukaryota</taxon>
        <taxon>Fungi</taxon>
        <taxon>Fungi incertae sedis</taxon>
        <taxon>Mucoromycota</taxon>
        <taxon>Mucoromycotina</taxon>
        <taxon>Mucoromycetes</taxon>
        <taxon>Mucorales</taxon>
        <taxon>Mucorineae</taxon>
        <taxon>Mucoraceae</taxon>
        <taxon>Apophysomyces</taxon>
    </lineage>
</organism>
<dbReference type="SUPFAM" id="SSF103473">
    <property type="entry name" value="MFS general substrate transporter"/>
    <property type="match status" value="1"/>
</dbReference>
<gene>
    <name evidence="7" type="ORF">EC973_002995</name>
</gene>
<keyword evidence="4 6" id="KW-1133">Transmembrane helix</keyword>
<evidence type="ECO:0000313" key="8">
    <source>
        <dbReference type="Proteomes" id="UP000605846"/>
    </source>
</evidence>
<dbReference type="PANTHER" id="PTHR43791">
    <property type="entry name" value="PERMEASE-RELATED"/>
    <property type="match status" value="1"/>
</dbReference>
<evidence type="ECO:0000256" key="3">
    <source>
        <dbReference type="ARBA" id="ARBA00022692"/>
    </source>
</evidence>
<feature type="transmembrane region" description="Helical" evidence="6">
    <location>
        <begin position="201"/>
        <end position="222"/>
    </location>
</feature>
<feature type="transmembrane region" description="Helical" evidence="6">
    <location>
        <begin position="234"/>
        <end position="251"/>
    </location>
</feature>
<feature type="transmembrane region" description="Helical" evidence="6">
    <location>
        <begin position="143"/>
        <end position="165"/>
    </location>
</feature>
<evidence type="ECO:0000256" key="5">
    <source>
        <dbReference type="ARBA" id="ARBA00023136"/>
    </source>
</evidence>
<dbReference type="GO" id="GO:0022857">
    <property type="term" value="F:transmembrane transporter activity"/>
    <property type="evidence" value="ECO:0007669"/>
    <property type="project" value="InterPro"/>
</dbReference>
<comment type="subcellular location">
    <subcellularLocation>
        <location evidence="1">Membrane</location>
        <topology evidence="1">Multi-pass membrane protein</topology>
    </subcellularLocation>
</comment>
<dbReference type="InterPro" id="IPR011701">
    <property type="entry name" value="MFS"/>
</dbReference>
<dbReference type="Pfam" id="PF07690">
    <property type="entry name" value="MFS_1"/>
    <property type="match status" value="1"/>
</dbReference>
<dbReference type="PANTHER" id="PTHR43791:SF36">
    <property type="entry name" value="TRANSPORTER, PUTATIVE (AFU_ORTHOLOGUE AFUA_6G08340)-RELATED"/>
    <property type="match status" value="1"/>
</dbReference>
<reference evidence="7" key="1">
    <citation type="submission" date="2020-01" db="EMBL/GenBank/DDBJ databases">
        <title>Genome Sequencing of Three Apophysomyces-Like Fungal Strains Confirms a Novel Fungal Genus in the Mucoromycota with divergent Burkholderia-like Endosymbiotic Bacteria.</title>
        <authorList>
            <person name="Stajich J.E."/>
            <person name="Macias A.M."/>
            <person name="Carter-House D."/>
            <person name="Lovett B."/>
            <person name="Kasson L.R."/>
            <person name="Berry K."/>
            <person name="Grigoriev I."/>
            <person name="Chang Y."/>
            <person name="Spatafora J."/>
            <person name="Kasson M.T."/>
        </authorList>
    </citation>
    <scope>NUCLEOTIDE SEQUENCE</scope>
    <source>
        <strain evidence="7">NRRL A-21654</strain>
    </source>
</reference>
<keyword evidence="8" id="KW-1185">Reference proteome</keyword>
<protein>
    <submittedName>
        <fullName evidence="7">Uncharacterized protein</fullName>
    </submittedName>
</protein>
<name>A0A8H7ESA4_9FUNG</name>
<accession>A0A8H7ESA4</accession>
<evidence type="ECO:0000256" key="2">
    <source>
        <dbReference type="ARBA" id="ARBA00022448"/>
    </source>
</evidence>
<feature type="transmembrane region" description="Helical" evidence="6">
    <location>
        <begin position="171"/>
        <end position="194"/>
    </location>
</feature>
<comment type="caution">
    <text evidence="7">The sequence shown here is derived from an EMBL/GenBank/DDBJ whole genome shotgun (WGS) entry which is preliminary data.</text>
</comment>
<keyword evidence="5 6" id="KW-0472">Membrane</keyword>
<dbReference type="Proteomes" id="UP000605846">
    <property type="component" value="Unassembled WGS sequence"/>
</dbReference>
<dbReference type="OrthoDB" id="6730379at2759"/>
<dbReference type="GO" id="GO:0016020">
    <property type="term" value="C:membrane"/>
    <property type="evidence" value="ECO:0007669"/>
    <property type="project" value="UniProtKB-SubCell"/>
</dbReference>
<keyword evidence="3 6" id="KW-0812">Transmembrane</keyword>
<dbReference type="EMBL" id="JABAYA010000019">
    <property type="protein sequence ID" value="KAF7730050.1"/>
    <property type="molecule type" value="Genomic_DNA"/>
</dbReference>
<feature type="transmembrane region" description="Helical" evidence="6">
    <location>
        <begin position="114"/>
        <end position="136"/>
    </location>
</feature>
<dbReference type="Gene3D" id="1.20.1250.20">
    <property type="entry name" value="MFS general substrate transporter like domains"/>
    <property type="match status" value="1"/>
</dbReference>
<keyword evidence="2" id="KW-0813">Transport</keyword>
<dbReference type="InterPro" id="IPR036259">
    <property type="entry name" value="MFS_trans_sf"/>
</dbReference>
<evidence type="ECO:0000256" key="6">
    <source>
        <dbReference type="SAM" id="Phobius"/>
    </source>
</evidence>
<evidence type="ECO:0000313" key="7">
    <source>
        <dbReference type="EMBL" id="KAF7730050.1"/>
    </source>
</evidence>
<feature type="transmembrane region" description="Helical" evidence="6">
    <location>
        <begin position="12"/>
        <end position="32"/>
    </location>
</feature>
<proteinExistence type="predicted"/>
<dbReference type="AlphaFoldDB" id="A0A8H7ESA4"/>